<dbReference type="InterPro" id="IPR027417">
    <property type="entry name" value="P-loop_NTPase"/>
</dbReference>
<sequence length="300" mass="32128">MNYRCYGLTIASELTLPELAPADAAAAAADVTIRRAAVAPGGLPGGRQIGPFLWTTDEALWLQVPGVARFLVQDGCEIRIDAADGADDDSLRVFLLGSAFGALLTQRGHLVLHGNALRVGDACMVCVGPSGAGKSTLAAALLQRGHELVADDVVPVDDEGRALPGFPRVKLWQDAAERLGIATEGLRRVRPPLAKFSLPAPGRGARLALPVRWIYILNSHPAEEVTLRALQGHDRFRPLLNNTYRLRFLDGAALKGRHLQQCGQLASLARVVLVHRPQLGFDIDGLAERLLADVQAHPLA</sequence>
<evidence type="ECO:0000313" key="2">
    <source>
        <dbReference type="EMBL" id="MBK1714514.1"/>
    </source>
</evidence>
<dbReference type="SUPFAM" id="SSF53795">
    <property type="entry name" value="PEP carboxykinase-like"/>
    <property type="match status" value="1"/>
</dbReference>
<name>A0ABS1DYQ6_RUBGE</name>
<dbReference type="Gene3D" id="3.40.50.300">
    <property type="entry name" value="P-loop containing nucleotide triphosphate hydrolases"/>
    <property type="match status" value="1"/>
</dbReference>
<keyword evidence="3" id="KW-1185">Reference proteome</keyword>
<organism evidence="2 3">
    <name type="scientific">Rubrivivax gelatinosus</name>
    <name type="common">Rhodocyclus gelatinosus</name>
    <name type="synonym">Rhodopseudomonas gelatinosa</name>
    <dbReference type="NCBI Taxonomy" id="28068"/>
    <lineage>
        <taxon>Bacteria</taxon>
        <taxon>Pseudomonadati</taxon>
        <taxon>Pseudomonadota</taxon>
        <taxon>Betaproteobacteria</taxon>
        <taxon>Burkholderiales</taxon>
        <taxon>Sphaerotilaceae</taxon>
        <taxon>Rubrivivax</taxon>
    </lineage>
</organism>
<dbReference type="EMBL" id="NRRU01000070">
    <property type="protein sequence ID" value="MBK1714514.1"/>
    <property type="molecule type" value="Genomic_DNA"/>
</dbReference>
<feature type="domain" description="HPr kinase/phosphorylase C-terminal" evidence="1">
    <location>
        <begin position="111"/>
        <end position="162"/>
    </location>
</feature>
<dbReference type="RefSeq" id="WP_200379368.1">
    <property type="nucleotide sequence ID" value="NZ_NRRU01000070.1"/>
</dbReference>
<dbReference type="Proteomes" id="UP001041814">
    <property type="component" value="Unassembled WGS sequence"/>
</dbReference>
<dbReference type="Pfam" id="PF07475">
    <property type="entry name" value="Hpr_kinase_C"/>
    <property type="match status" value="1"/>
</dbReference>
<accession>A0ABS1DYQ6</accession>
<evidence type="ECO:0000313" key="3">
    <source>
        <dbReference type="Proteomes" id="UP001041814"/>
    </source>
</evidence>
<dbReference type="InterPro" id="IPR011104">
    <property type="entry name" value="Hpr_kin/Pase_C"/>
</dbReference>
<proteinExistence type="predicted"/>
<evidence type="ECO:0000259" key="1">
    <source>
        <dbReference type="Pfam" id="PF07475"/>
    </source>
</evidence>
<reference evidence="2" key="1">
    <citation type="submission" date="2017-08" db="EMBL/GenBank/DDBJ databases">
        <authorList>
            <person name="Imhoff J.F."/>
            <person name="Rahn T."/>
            <person name="Kuenzel S."/>
            <person name="Neulinger S.C."/>
        </authorList>
    </citation>
    <scope>NUCLEOTIDE SEQUENCE</scope>
    <source>
        <strain evidence="2">IM 151</strain>
    </source>
</reference>
<comment type="caution">
    <text evidence="2">The sequence shown here is derived from an EMBL/GenBank/DDBJ whole genome shotgun (WGS) entry which is preliminary data.</text>
</comment>
<reference evidence="2" key="2">
    <citation type="journal article" date="2020" name="Microorganisms">
        <title>Osmotic Adaptation and Compatible Solute Biosynthesis of Phototrophic Bacteria as Revealed from Genome Analyses.</title>
        <authorList>
            <person name="Imhoff J.F."/>
            <person name="Rahn T."/>
            <person name="Kunzel S."/>
            <person name="Keller A."/>
            <person name="Neulinger S.C."/>
        </authorList>
    </citation>
    <scope>NUCLEOTIDE SEQUENCE</scope>
    <source>
        <strain evidence="2">IM 151</strain>
    </source>
</reference>
<gene>
    <name evidence="2" type="ORF">CKO43_17220</name>
</gene>
<protein>
    <recommendedName>
        <fullName evidence="1">HPr kinase/phosphorylase C-terminal domain-containing protein</fullName>
    </recommendedName>
</protein>